<accession>A0A8K0PFZ0</accession>
<dbReference type="GO" id="GO:0005634">
    <property type="term" value="C:nucleus"/>
    <property type="evidence" value="ECO:0007669"/>
    <property type="project" value="TreeGrafter"/>
</dbReference>
<dbReference type="InterPro" id="IPR000719">
    <property type="entry name" value="Prot_kinase_dom"/>
</dbReference>
<comment type="caution">
    <text evidence="10">The sequence shown here is derived from an EMBL/GenBank/DDBJ whole genome shotgun (WGS) entry which is preliminary data.</text>
</comment>
<name>A0A8K0PFZ0_9PEZI</name>
<keyword evidence="3" id="KW-0808">Transferase</keyword>
<dbReference type="Gene3D" id="3.30.200.20">
    <property type="entry name" value="Phosphorylase Kinase, domain 1"/>
    <property type="match status" value="1"/>
</dbReference>
<dbReference type="EMBL" id="JAESVG020000007">
    <property type="protein sequence ID" value="KAG8625798.1"/>
    <property type="molecule type" value="Genomic_DNA"/>
</dbReference>
<evidence type="ECO:0000256" key="5">
    <source>
        <dbReference type="ARBA" id="ARBA00022777"/>
    </source>
</evidence>
<reference evidence="10" key="1">
    <citation type="submission" date="2021-07" db="EMBL/GenBank/DDBJ databases">
        <title>Elsinoe batatas strain:CRI-CJ2 Genome sequencing and assembly.</title>
        <authorList>
            <person name="Huang L."/>
        </authorList>
    </citation>
    <scope>NUCLEOTIDE SEQUENCE</scope>
    <source>
        <strain evidence="10">CRI-CJ2</strain>
    </source>
</reference>
<feature type="domain" description="Protein kinase" evidence="9">
    <location>
        <begin position="39"/>
        <end position="377"/>
    </location>
</feature>
<evidence type="ECO:0000256" key="3">
    <source>
        <dbReference type="ARBA" id="ARBA00022679"/>
    </source>
</evidence>
<dbReference type="AlphaFoldDB" id="A0A8K0PFZ0"/>
<dbReference type="SMART" id="SM00220">
    <property type="entry name" value="S_TKc"/>
    <property type="match status" value="1"/>
</dbReference>
<protein>
    <recommendedName>
        <fullName evidence="1">non-specific serine/threonine protein kinase</fullName>
        <ecNumber evidence="1">2.7.11.1</ecNumber>
    </recommendedName>
</protein>
<evidence type="ECO:0000256" key="6">
    <source>
        <dbReference type="ARBA" id="ARBA00022840"/>
    </source>
</evidence>
<comment type="catalytic activity">
    <reaction evidence="8">
        <text>L-seryl-[protein] + ATP = O-phospho-L-seryl-[protein] + ADP + H(+)</text>
        <dbReference type="Rhea" id="RHEA:17989"/>
        <dbReference type="Rhea" id="RHEA-COMP:9863"/>
        <dbReference type="Rhea" id="RHEA-COMP:11604"/>
        <dbReference type="ChEBI" id="CHEBI:15378"/>
        <dbReference type="ChEBI" id="CHEBI:29999"/>
        <dbReference type="ChEBI" id="CHEBI:30616"/>
        <dbReference type="ChEBI" id="CHEBI:83421"/>
        <dbReference type="ChEBI" id="CHEBI:456216"/>
        <dbReference type="EC" id="2.7.11.1"/>
    </reaction>
</comment>
<dbReference type="EC" id="2.7.11.1" evidence="1"/>
<evidence type="ECO:0000256" key="8">
    <source>
        <dbReference type="ARBA" id="ARBA00048679"/>
    </source>
</evidence>
<dbReference type="GO" id="GO:0050684">
    <property type="term" value="P:regulation of mRNA processing"/>
    <property type="evidence" value="ECO:0007669"/>
    <property type="project" value="TreeGrafter"/>
</dbReference>
<gene>
    <name evidence="10" type="ORF">KVT40_006199</name>
</gene>
<organism evidence="10 11">
    <name type="scientific">Elsinoe batatas</name>
    <dbReference type="NCBI Taxonomy" id="2601811"/>
    <lineage>
        <taxon>Eukaryota</taxon>
        <taxon>Fungi</taxon>
        <taxon>Dikarya</taxon>
        <taxon>Ascomycota</taxon>
        <taxon>Pezizomycotina</taxon>
        <taxon>Dothideomycetes</taxon>
        <taxon>Dothideomycetidae</taxon>
        <taxon>Myriangiales</taxon>
        <taxon>Elsinoaceae</taxon>
        <taxon>Elsinoe</taxon>
    </lineage>
</organism>
<dbReference type="OrthoDB" id="5979581at2759"/>
<evidence type="ECO:0000256" key="4">
    <source>
        <dbReference type="ARBA" id="ARBA00022741"/>
    </source>
</evidence>
<dbReference type="PANTHER" id="PTHR47634">
    <property type="entry name" value="PROTEIN KINASE DOMAIN-CONTAINING PROTEIN-RELATED"/>
    <property type="match status" value="1"/>
</dbReference>
<evidence type="ECO:0000313" key="10">
    <source>
        <dbReference type="EMBL" id="KAG8625798.1"/>
    </source>
</evidence>
<dbReference type="PANTHER" id="PTHR47634:SF9">
    <property type="entry name" value="PROTEIN KINASE DOMAIN-CONTAINING PROTEIN-RELATED"/>
    <property type="match status" value="1"/>
</dbReference>
<dbReference type="Proteomes" id="UP000809789">
    <property type="component" value="Unassembled WGS sequence"/>
</dbReference>
<evidence type="ECO:0000313" key="11">
    <source>
        <dbReference type="Proteomes" id="UP000809789"/>
    </source>
</evidence>
<keyword evidence="4" id="KW-0547">Nucleotide-binding</keyword>
<keyword evidence="6" id="KW-0067">ATP-binding</keyword>
<dbReference type="InterPro" id="IPR011009">
    <property type="entry name" value="Kinase-like_dom_sf"/>
</dbReference>
<sequence>MQRNTQIKPDVLVEEETLRQYRADRYYPVNIGDVFRDQYKIIAKLGFGSASTVWLCKNQEDHGSYAALKVYVNSSKFHRELPIYEHISSLKSEHEGENHVRRLLDSFEVIGPNGKHICLVHEPLGMSFNDLRRLIPTKVFDEELLRQTMRPIIKGLQFLHGEAGVIHTDLQPNNMLMGVVDDSPFRRIEIDEANDPLPRKQLSDRTIHVSRHMPLTNGAPSITDLSEARFGDSLHSDLIMPNVYRAPEVILNMPWSYPVDIWAIAISVWDLFEPSRLFKAKGAEGEYSEHHHLAQMIAIMGPPPRDFLKRSERCDRFWRADGSWKGEVPIPELSLEGSEQRLKGKSQEMFLAWIRQMLQWRPEDRSNCEDIFHDEWLLADLIESGEVVPAE</sequence>
<evidence type="ECO:0000256" key="7">
    <source>
        <dbReference type="ARBA" id="ARBA00047899"/>
    </source>
</evidence>
<keyword evidence="2" id="KW-0723">Serine/threonine-protein kinase</keyword>
<dbReference type="GO" id="GO:0005524">
    <property type="term" value="F:ATP binding"/>
    <property type="evidence" value="ECO:0007669"/>
    <property type="project" value="UniProtKB-KW"/>
</dbReference>
<comment type="catalytic activity">
    <reaction evidence="7">
        <text>L-threonyl-[protein] + ATP = O-phospho-L-threonyl-[protein] + ADP + H(+)</text>
        <dbReference type="Rhea" id="RHEA:46608"/>
        <dbReference type="Rhea" id="RHEA-COMP:11060"/>
        <dbReference type="Rhea" id="RHEA-COMP:11605"/>
        <dbReference type="ChEBI" id="CHEBI:15378"/>
        <dbReference type="ChEBI" id="CHEBI:30013"/>
        <dbReference type="ChEBI" id="CHEBI:30616"/>
        <dbReference type="ChEBI" id="CHEBI:61977"/>
        <dbReference type="ChEBI" id="CHEBI:456216"/>
        <dbReference type="EC" id="2.7.11.1"/>
    </reaction>
</comment>
<proteinExistence type="predicted"/>
<evidence type="ECO:0000259" key="9">
    <source>
        <dbReference type="PROSITE" id="PS50011"/>
    </source>
</evidence>
<dbReference type="Gene3D" id="1.10.510.10">
    <property type="entry name" value="Transferase(Phosphotransferase) domain 1"/>
    <property type="match status" value="1"/>
</dbReference>
<keyword evidence="5" id="KW-0418">Kinase</keyword>
<dbReference type="GO" id="GO:0000245">
    <property type="term" value="P:spliceosomal complex assembly"/>
    <property type="evidence" value="ECO:0007669"/>
    <property type="project" value="TreeGrafter"/>
</dbReference>
<evidence type="ECO:0000256" key="2">
    <source>
        <dbReference type="ARBA" id="ARBA00022527"/>
    </source>
</evidence>
<dbReference type="SUPFAM" id="SSF56112">
    <property type="entry name" value="Protein kinase-like (PK-like)"/>
    <property type="match status" value="1"/>
</dbReference>
<dbReference type="GO" id="GO:0005737">
    <property type="term" value="C:cytoplasm"/>
    <property type="evidence" value="ECO:0007669"/>
    <property type="project" value="TreeGrafter"/>
</dbReference>
<dbReference type="Pfam" id="PF00069">
    <property type="entry name" value="Pkinase"/>
    <property type="match status" value="1"/>
</dbReference>
<dbReference type="GO" id="GO:0004674">
    <property type="term" value="F:protein serine/threonine kinase activity"/>
    <property type="evidence" value="ECO:0007669"/>
    <property type="project" value="UniProtKB-KW"/>
</dbReference>
<keyword evidence="11" id="KW-1185">Reference proteome</keyword>
<dbReference type="InterPro" id="IPR051334">
    <property type="entry name" value="SRPK"/>
</dbReference>
<dbReference type="PROSITE" id="PS50011">
    <property type="entry name" value="PROTEIN_KINASE_DOM"/>
    <property type="match status" value="1"/>
</dbReference>
<evidence type="ECO:0000256" key="1">
    <source>
        <dbReference type="ARBA" id="ARBA00012513"/>
    </source>
</evidence>